<reference evidence="1 2" key="1">
    <citation type="submission" date="2020-12" db="EMBL/GenBank/DDBJ databases">
        <title>Concerted genomic and epigenomic changes stabilize Arabidopsis allopolyploids.</title>
        <authorList>
            <person name="Chen Z."/>
        </authorList>
    </citation>
    <scope>NUCLEOTIDE SEQUENCE [LARGE SCALE GENOMIC DNA]</scope>
    <source>
        <strain evidence="1">Allo738</strain>
        <tissue evidence="1">Leaf</tissue>
    </source>
</reference>
<sequence>MGRKETKGLRGPYLGNMVVKHPPSSSKYIIKQLILNT</sequence>
<comment type="caution">
    <text evidence="1">The sequence shown here is derived from an EMBL/GenBank/DDBJ whole genome shotgun (WGS) entry which is preliminary data.</text>
</comment>
<proteinExistence type="predicted"/>
<accession>A0A8T2E6S1</accession>
<organism evidence="1 2">
    <name type="scientific">Arabidopsis thaliana x Arabidopsis arenosa</name>
    <dbReference type="NCBI Taxonomy" id="1240361"/>
    <lineage>
        <taxon>Eukaryota</taxon>
        <taxon>Viridiplantae</taxon>
        <taxon>Streptophyta</taxon>
        <taxon>Embryophyta</taxon>
        <taxon>Tracheophyta</taxon>
        <taxon>Spermatophyta</taxon>
        <taxon>Magnoliopsida</taxon>
        <taxon>eudicotyledons</taxon>
        <taxon>Gunneridae</taxon>
        <taxon>Pentapetalae</taxon>
        <taxon>rosids</taxon>
        <taxon>malvids</taxon>
        <taxon>Brassicales</taxon>
        <taxon>Brassicaceae</taxon>
        <taxon>Camelineae</taxon>
        <taxon>Arabidopsis</taxon>
    </lineage>
</organism>
<gene>
    <name evidence="1" type="ORF">ISN45_At04g040430</name>
</gene>
<dbReference type="AlphaFoldDB" id="A0A8T2E6S1"/>
<evidence type="ECO:0000313" key="1">
    <source>
        <dbReference type="EMBL" id="KAG7618826.1"/>
    </source>
</evidence>
<keyword evidence="2" id="KW-1185">Reference proteome</keyword>
<dbReference type="Proteomes" id="UP000694240">
    <property type="component" value="Chromosome 4"/>
</dbReference>
<dbReference type="EMBL" id="JAEFBK010000004">
    <property type="protein sequence ID" value="KAG7618826.1"/>
    <property type="molecule type" value="Genomic_DNA"/>
</dbReference>
<protein>
    <submittedName>
        <fullName evidence="1">Uncharacterized protein</fullName>
    </submittedName>
</protein>
<evidence type="ECO:0000313" key="2">
    <source>
        <dbReference type="Proteomes" id="UP000694240"/>
    </source>
</evidence>
<name>A0A8T2E6S1_9BRAS</name>